<dbReference type="Pfam" id="PF19503">
    <property type="entry name" value="DUF6037"/>
    <property type="match status" value="1"/>
</dbReference>
<proteinExistence type="predicted"/>
<evidence type="ECO:0000313" key="2">
    <source>
        <dbReference type="EMBL" id="QWE81340.1"/>
    </source>
</evidence>
<accession>A0AAQ0INI8</accession>
<dbReference type="EMBL" id="CP071706">
    <property type="protein sequence ID" value="QWE81340.1"/>
    <property type="molecule type" value="Genomic_DNA"/>
</dbReference>
<evidence type="ECO:0000256" key="1">
    <source>
        <dbReference type="SAM" id="MobiDB-lite"/>
    </source>
</evidence>
<dbReference type="Proteomes" id="UP000027121">
    <property type="component" value="Chromosome"/>
</dbReference>
<reference evidence="2 3" key="1">
    <citation type="journal article" date="2014" name="Genome Announc.">
        <title>Genome Sequence of Pseudomonas sp. Strain P482, a Tomato Rhizosphere Isolate with Broad-Spectrum Antimicrobial Activity.</title>
        <authorList>
            <person name="Krzyzanowska D.M."/>
            <person name="Ossowicki A."/>
            <person name="Jafra S."/>
        </authorList>
    </citation>
    <scope>NUCLEOTIDE SEQUENCE [LARGE SCALE GENOMIC DNA]</scope>
    <source>
        <strain evidence="2 3">P482</strain>
    </source>
</reference>
<sequence length="207" mass="23201">MLMKNLKSLHESMKSQTNAHGDVIELQRFRSVQGAAVFECIFSTGESPYKLSLTSRGTESHPKSEFFLFDVSDEYTIPNYFHGDTHPRLLELLKTLGGLTGNRLYPADFLAQLDANVPVLATVPAIPSSDYMLTNRPDLTDERDRPYWSHWSKPRSKADGSPGQVSSENQEKTAALLGSAALTYSRTMRMSSCWSPVPTNKNWRQPS</sequence>
<organism evidence="2 3">
    <name type="scientific">Pseudomonas donghuensis</name>
    <dbReference type="NCBI Taxonomy" id="1163398"/>
    <lineage>
        <taxon>Bacteria</taxon>
        <taxon>Pseudomonadati</taxon>
        <taxon>Pseudomonadota</taxon>
        <taxon>Gammaproteobacteria</taxon>
        <taxon>Pseudomonadales</taxon>
        <taxon>Pseudomonadaceae</taxon>
        <taxon>Pseudomonas</taxon>
    </lineage>
</organism>
<dbReference type="InterPro" id="IPR046100">
    <property type="entry name" value="DUF6037"/>
</dbReference>
<dbReference type="RefSeq" id="WP_145997610.1">
    <property type="nucleotide sequence ID" value="NZ_CP071706.1"/>
</dbReference>
<evidence type="ECO:0000313" key="3">
    <source>
        <dbReference type="Proteomes" id="UP000027121"/>
    </source>
</evidence>
<feature type="region of interest" description="Disordered" evidence="1">
    <location>
        <begin position="143"/>
        <end position="172"/>
    </location>
</feature>
<name>A0AAQ0INI8_9PSED</name>
<dbReference type="AlphaFoldDB" id="A0AAQ0INI8"/>
<keyword evidence="3" id="KW-1185">Reference proteome</keyword>
<dbReference type="KEGG" id="pdw:BV82_17405"/>
<protein>
    <submittedName>
        <fullName evidence="2">Uncharacterized protein</fullName>
    </submittedName>
</protein>
<dbReference type="GeneID" id="98284082"/>
<reference evidence="2 3" key="2">
    <citation type="journal article" date="2016" name="Front. Microbiol.">
        <title>When Genome-Based Approach Meets the 'Old but Good': Revealing Genes Involved in the Antibacterial Activity of Pseudomonas sp. P482 against Soft Rot Pathogens.</title>
        <authorList>
            <person name="Krzyzanowska D.M."/>
            <person name="Ossowicki A."/>
            <person name="Rajewska M."/>
            <person name="Maciag T."/>
            <person name="Jablonska M."/>
            <person name="Obuchowski M."/>
            <person name="Heeb S."/>
            <person name="Jafra S."/>
        </authorList>
    </citation>
    <scope>NUCLEOTIDE SEQUENCE [LARGE SCALE GENOMIC DNA]</scope>
    <source>
        <strain evidence="2 3">P482</strain>
    </source>
</reference>
<gene>
    <name evidence="2" type="ORF">BV82_17405</name>
</gene>